<proteinExistence type="predicted"/>
<dbReference type="AlphaFoldDB" id="A0A1M5K6L7"/>
<dbReference type="InterPro" id="IPR005149">
    <property type="entry name" value="Tscrpt_reg_PadR_N"/>
</dbReference>
<name>A0A1M5K6L7_STRHI</name>
<protein>
    <submittedName>
        <fullName evidence="4">Transcriptional regulator, PadR family</fullName>
    </submittedName>
</protein>
<dbReference type="InterPro" id="IPR018309">
    <property type="entry name" value="Tscrpt_reg_PadR_C"/>
</dbReference>
<evidence type="ECO:0000256" key="1">
    <source>
        <dbReference type="SAM" id="MobiDB-lite"/>
    </source>
</evidence>
<dbReference type="Gene3D" id="1.10.10.10">
    <property type="entry name" value="Winged helix-like DNA-binding domain superfamily/Winged helix DNA-binding domain"/>
    <property type="match status" value="1"/>
</dbReference>
<dbReference type="SUPFAM" id="SSF46785">
    <property type="entry name" value="Winged helix' DNA-binding domain"/>
    <property type="match status" value="1"/>
</dbReference>
<gene>
    <name evidence="4" type="ORF">SAMN05444320_109162</name>
</gene>
<evidence type="ECO:0000259" key="3">
    <source>
        <dbReference type="Pfam" id="PF10400"/>
    </source>
</evidence>
<evidence type="ECO:0000313" key="4">
    <source>
        <dbReference type="EMBL" id="SHG48462.1"/>
    </source>
</evidence>
<dbReference type="Proteomes" id="UP000184501">
    <property type="component" value="Unassembled WGS sequence"/>
</dbReference>
<feature type="domain" description="Transcription regulator PadR C-terminal" evidence="3">
    <location>
        <begin position="109"/>
        <end position="184"/>
    </location>
</feature>
<dbReference type="PANTHER" id="PTHR43252:SF2">
    <property type="entry name" value="TRANSCRIPTION REGULATOR, PADR-LIKE FAMILY"/>
    <property type="match status" value="1"/>
</dbReference>
<organism evidence="4 5">
    <name type="scientific">Streptoalloteichus hindustanus</name>
    <dbReference type="NCBI Taxonomy" id="2017"/>
    <lineage>
        <taxon>Bacteria</taxon>
        <taxon>Bacillati</taxon>
        <taxon>Actinomycetota</taxon>
        <taxon>Actinomycetes</taxon>
        <taxon>Pseudonocardiales</taxon>
        <taxon>Pseudonocardiaceae</taxon>
        <taxon>Streptoalloteichus</taxon>
    </lineage>
</organism>
<dbReference type="InterPro" id="IPR036388">
    <property type="entry name" value="WH-like_DNA-bd_sf"/>
</dbReference>
<dbReference type="OrthoDB" id="8443918at2"/>
<dbReference type="Pfam" id="PF10400">
    <property type="entry name" value="Vir_act_alpha_C"/>
    <property type="match status" value="1"/>
</dbReference>
<keyword evidence="5" id="KW-1185">Reference proteome</keyword>
<dbReference type="InterPro" id="IPR036390">
    <property type="entry name" value="WH_DNA-bd_sf"/>
</dbReference>
<dbReference type="STRING" id="2017.SAMN05444320_109162"/>
<accession>A0A1M5K6L7</accession>
<dbReference type="EMBL" id="FQVN01000009">
    <property type="protein sequence ID" value="SHG48462.1"/>
    <property type="molecule type" value="Genomic_DNA"/>
</dbReference>
<reference evidence="4 5" key="1">
    <citation type="submission" date="2016-11" db="EMBL/GenBank/DDBJ databases">
        <authorList>
            <person name="Jaros S."/>
            <person name="Januszkiewicz K."/>
            <person name="Wedrychowicz H."/>
        </authorList>
    </citation>
    <scope>NUCLEOTIDE SEQUENCE [LARGE SCALE GENOMIC DNA]</scope>
    <source>
        <strain evidence="4 5">DSM 44523</strain>
    </source>
</reference>
<evidence type="ECO:0000259" key="2">
    <source>
        <dbReference type="Pfam" id="PF03551"/>
    </source>
</evidence>
<dbReference type="PANTHER" id="PTHR43252">
    <property type="entry name" value="TRANSCRIPTIONAL REGULATOR YQJI"/>
    <property type="match status" value="1"/>
</dbReference>
<dbReference type="RefSeq" id="WP_073487810.1">
    <property type="nucleotide sequence ID" value="NZ_FQVN01000009.1"/>
</dbReference>
<evidence type="ECO:0000313" key="5">
    <source>
        <dbReference type="Proteomes" id="UP000184501"/>
    </source>
</evidence>
<dbReference type="Pfam" id="PF03551">
    <property type="entry name" value="PadR"/>
    <property type="match status" value="1"/>
</dbReference>
<feature type="domain" description="Transcription regulator PadR N-terminal" evidence="2">
    <location>
        <begin position="16"/>
        <end position="93"/>
    </location>
</feature>
<feature type="region of interest" description="Disordered" evidence="1">
    <location>
        <begin position="189"/>
        <end position="212"/>
    </location>
</feature>
<sequence>MDEPAERALSPLAMAVLELLHERSMHPYEIQQTMRERQTAERRIVKVRVGSLYHTIERLERFALVEAVETTREGRRPERTVYRITDAGREAFADRLTRMVALSADEYPEFLMAVAFLHQLDQELAVQKLRVRRTHLAGELATLRAVSSCLADDVSERMYWLDVDYRVAMREAELAWVTETLDRIEDGDLRWPASSPALSPGGGPDTTPEDER</sequence>